<proteinExistence type="predicted"/>
<keyword evidence="2" id="KW-0812">Transmembrane</keyword>
<dbReference type="InterPro" id="IPR021682">
    <property type="entry name" value="DUF2933"/>
</dbReference>
<dbReference type="EMBL" id="VBZC01000060">
    <property type="protein sequence ID" value="TLS41218.1"/>
    <property type="molecule type" value="Genomic_DNA"/>
</dbReference>
<evidence type="ECO:0000313" key="3">
    <source>
        <dbReference type="EMBL" id="TLS41218.1"/>
    </source>
</evidence>
<feature type="region of interest" description="Disordered" evidence="1">
    <location>
        <begin position="52"/>
        <end position="83"/>
    </location>
</feature>
<name>A0A5R9FHZ0_9ACTN</name>
<gene>
    <name evidence="3" type="ORF">FE633_37650</name>
</gene>
<accession>A0A5R9FHZ0</accession>
<dbReference type="Proteomes" id="UP000305906">
    <property type="component" value="Unassembled WGS sequence"/>
</dbReference>
<dbReference type="AlphaFoldDB" id="A0A5R9FHZ0"/>
<evidence type="ECO:0000313" key="4">
    <source>
        <dbReference type="Proteomes" id="UP000305906"/>
    </source>
</evidence>
<evidence type="ECO:0000256" key="1">
    <source>
        <dbReference type="SAM" id="MobiDB-lite"/>
    </source>
</evidence>
<feature type="transmembrane region" description="Helical" evidence="2">
    <location>
        <begin position="7"/>
        <end position="24"/>
    </location>
</feature>
<keyword evidence="2" id="KW-0472">Membrane</keyword>
<organism evidence="3 4">
    <name type="scientific">Streptomyces montanus</name>
    <dbReference type="NCBI Taxonomy" id="2580423"/>
    <lineage>
        <taxon>Bacteria</taxon>
        <taxon>Bacillati</taxon>
        <taxon>Actinomycetota</taxon>
        <taxon>Actinomycetes</taxon>
        <taxon>Kitasatosporales</taxon>
        <taxon>Streptomycetaceae</taxon>
        <taxon>Streptomyces</taxon>
    </lineage>
</organism>
<sequence>MNQRNYGMYALAAAIVVVGALVVGASLGSLVWLALVAACPLMMFFMMKGMHGQDMHGGHSRDDRDDDPLHKHDQHQHPGSGRR</sequence>
<evidence type="ECO:0000256" key="2">
    <source>
        <dbReference type="SAM" id="Phobius"/>
    </source>
</evidence>
<protein>
    <submittedName>
        <fullName evidence="3">DUF2933 domain-containing protein</fullName>
    </submittedName>
</protein>
<dbReference type="Pfam" id="PF11666">
    <property type="entry name" value="DUF2933"/>
    <property type="match status" value="1"/>
</dbReference>
<keyword evidence="4" id="KW-1185">Reference proteome</keyword>
<keyword evidence="2" id="KW-1133">Transmembrane helix</keyword>
<dbReference type="RefSeq" id="WP_138049655.1">
    <property type="nucleotide sequence ID" value="NZ_VBZC01000060.1"/>
</dbReference>
<reference evidence="3 4" key="1">
    <citation type="submission" date="2019-05" db="EMBL/GenBank/DDBJ databases">
        <title>Streptomyces sp. NEAU-C151, a novel actinomycete isolated from soil.</title>
        <authorList>
            <person name="Han L."/>
            <person name="Jiang H."/>
        </authorList>
    </citation>
    <scope>NUCLEOTIDE SEQUENCE [LARGE SCALE GENOMIC DNA]</scope>
    <source>
        <strain evidence="3 4">NEAU-C151</strain>
    </source>
</reference>
<comment type="caution">
    <text evidence="3">The sequence shown here is derived from an EMBL/GenBank/DDBJ whole genome shotgun (WGS) entry which is preliminary data.</text>
</comment>
<feature type="compositionally biased region" description="Basic and acidic residues" evidence="1">
    <location>
        <begin position="52"/>
        <end position="71"/>
    </location>
</feature>